<name>A0A1G7SUI7_CHIFI</name>
<accession>A0A1G7SUI7</accession>
<evidence type="ECO:0000256" key="1">
    <source>
        <dbReference type="ARBA" id="ARBA00004196"/>
    </source>
</evidence>
<evidence type="ECO:0000313" key="8">
    <source>
        <dbReference type="Proteomes" id="UP000199045"/>
    </source>
</evidence>
<evidence type="ECO:0000256" key="3">
    <source>
        <dbReference type="ARBA" id="ARBA00023157"/>
    </source>
</evidence>
<dbReference type="Proteomes" id="UP000199045">
    <property type="component" value="Unassembled WGS sequence"/>
</dbReference>
<evidence type="ECO:0000256" key="5">
    <source>
        <dbReference type="SAM" id="SignalP"/>
    </source>
</evidence>
<gene>
    <name evidence="7" type="ORF">SAMN04488121_1031018</name>
</gene>
<feature type="chain" id="PRO_5011729801" evidence="5">
    <location>
        <begin position="29"/>
        <end position="471"/>
    </location>
</feature>
<dbReference type="EMBL" id="FNBN01000003">
    <property type="protein sequence ID" value="SDG26628.1"/>
    <property type="molecule type" value="Genomic_DNA"/>
</dbReference>
<protein>
    <submittedName>
        <fullName evidence="7">Thiol-disulfide isomerase or thioredoxin</fullName>
    </submittedName>
</protein>
<evidence type="ECO:0000259" key="6">
    <source>
        <dbReference type="PROSITE" id="PS51352"/>
    </source>
</evidence>
<dbReference type="GO" id="GO:0017004">
    <property type="term" value="P:cytochrome complex assembly"/>
    <property type="evidence" value="ECO:0007669"/>
    <property type="project" value="UniProtKB-KW"/>
</dbReference>
<dbReference type="AlphaFoldDB" id="A0A1G7SUI7"/>
<keyword evidence="3" id="KW-1015">Disulfide bond</keyword>
<sequence length="471" mass="53406">MTKFKFWNIIPALFLVAPISFLSNPVKAQQIQFISKTGPKKVKVFYTPFLPANTMLVDSLAVDTVGLMTFNIDKPAMAMLYVDMLMPFTMCLQPGEITTVTFSKQGIAFSQPNAYYQHKKQQLGYTSASARTYMLPESLNLKQTIKAIDSFHTIEMAFLEPYKSALPGWFYEREKLLYHVQAQTAKIIAANKRQVSYADLIKIDPALKEVIKVPAHAELNFRPEYYMYLSFYFFKAYANDDAETYPVRHRKVIQAIQAAKFPASTIENYNIFWLSFMIPTVGNTTTLNEYVQLWQAAKQSITNKSSLLLIDGMLRGKANELNDVATLKKNSTIPAIDFEDEKGNKVSLSKWKGKWIYLDIWATWCAPCRIDMEKKKELGFDNLGDGIVLVNVCADSKRADWQNAINTLKPPGVNLYAGNDIKEQLLTSYQIKGYPHYVLIRPDGKIEQNAASGPSQVIDHLRKSALLSAKD</sequence>
<keyword evidence="4" id="KW-0676">Redox-active center</keyword>
<dbReference type="Pfam" id="PF00578">
    <property type="entry name" value="AhpC-TSA"/>
    <property type="match status" value="1"/>
</dbReference>
<evidence type="ECO:0000256" key="4">
    <source>
        <dbReference type="ARBA" id="ARBA00023284"/>
    </source>
</evidence>
<dbReference type="PANTHER" id="PTHR42852:SF6">
    <property type="entry name" value="THIOL:DISULFIDE INTERCHANGE PROTEIN DSBE"/>
    <property type="match status" value="1"/>
</dbReference>
<proteinExistence type="predicted"/>
<evidence type="ECO:0000313" key="7">
    <source>
        <dbReference type="EMBL" id="SDG26628.1"/>
    </source>
</evidence>
<dbReference type="InterPro" id="IPR050553">
    <property type="entry name" value="Thioredoxin_ResA/DsbE_sf"/>
</dbReference>
<evidence type="ECO:0000256" key="2">
    <source>
        <dbReference type="ARBA" id="ARBA00022748"/>
    </source>
</evidence>
<dbReference type="OrthoDB" id="983020at2"/>
<dbReference type="GO" id="GO:0016853">
    <property type="term" value="F:isomerase activity"/>
    <property type="evidence" value="ECO:0007669"/>
    <property type="project" value="UniProtKB-KW"/>
</dbReference>
<keyword evidence="7" id="KW-0413">Isomerase</keyword>
<dbReference type="CDD" id="cd02966">
    <property type="entry name" value="TlpA_like_family"/>
    <property type="match status" value="1"/>
</dbReference>
<reference evidence="8" key="1">
    <citation type="submission" date="2016-10" db="EMBL/GenBank/DDBJ databases">
        <authorList>
            <person name="Varghese N."/>
            <person name="Submissions S."/>
        </authorList>
    </citation>
    <scope>NUCLEOTIDE SEQUENCE [LARGE SCALE GENOMIC DNA]</scope>
    <source>
        <strain evidence="8">DSM 527</strain>
    </source>
</reference>
<keyword evidence="5" id="KW-0732">Signal</keyword>
<dbReference type="PANTHER" id="PTHR42852">
    <property type="entry name" value="THIOL:DISULFIDE INTERCHANGE PROTEIN DSBE"/>
    <property type="match status" value="1"/>
</dbReference>
<dbReference type="STRING" id="104663.SAMN04488121_1031018"/>
<comment type="subcellular location">
    <subcellularLocation>
        <location evidence="1">Cell envelope</location>
    </subcellularLocation>
</comment>
<dbReference type="InterPro" id="IPR036249">
    <property type="entry name" value="Thioredoxin-like_sf"/>
</dbReference>
<organism evidence="7 8">
    <name type="scientific">Chitinophaga filiformis</name>
    <name type="common">Myxococcus filiformis</name>
    <name type="synonym">Flexibacter filiformis</name>
    <dbReference type="NCBI Taxonomy" id="104663"/>
    <lineage>
        <taxon>Bacteria</taxon>
        <taxon>Pseudomonadati</taxon>
        <taxon>Bacteroidota</taxon>
        <taxon>Chitinophagia</taxon>
        <taxon>Chitinophagales</taxon>
        <taxon>Chitinophagaceae</taxon>
        <taxon>Chitinophaga</taxon>
    </lineage>
</organism>
<dbReference type="InterPro" id="IPR013766">
    <property type="entry name" value="Thioredoxin_domain"/>
</dbReference>
<dbReference type="InterPro" id="IPR000866">
    <property type="entry name" value="AhpC/TSA"/>
</dbReference>
<dbReference type="PROSITE" id="PS51352">
    <property type="entry name" value="THIOREDOXIN_2"/>
    <property type="match status" value="1"/>
</dbReference>
<dbReference type="Gene3D" id="3.40.30.10">
    <property type="entry name" value="Glutaredoxin"/>
    <property type="match status" value="1"/>
</dbReference>
<dbReference type="SUPFAM" id="SSF52833">
    <property type="entry name" value="Thioredoxin-like"/>
    <property type="match status" value="1"/>
</dbReference>
<feature type="domain" description="Thioredoxin" evidence="6">
    <location>
        <begin position="327"/>
        <end position="471"/>
    </location>
</feature>
<keyword evidence="2" id="KW-0201">Cytochrome c-type biogenesis</keyword>
<feature type="signal peptide" evidence="5">
    <location>
        <begin position="1"/>
        <end position="28"/>
    </location>
</feature>
<dbReference type="GO" id="GO:0030313">
    <property type="term" value="C:cell envelope"/>
    <property type="evidence" value="ECO:0007669"/>
    <property type="project" value="UniProtKB-SubCell"/>
</dbReference>
<dbReference type="RefSeq" id="WP_089834016.1">
    <property type="nucleotide sequence ID" value="NZ_FNBN01000003.1"/>
</dbReference>